<sequence>MNFTITLTQISDNVMEGLTLKTWLLGKKVGSGACSDVYIVESIIPLGSDANRQYVMKLSPLPQLPAAKLKNKKRKKTQVERNADALYAEHLLYKNHLRDQSGIPYVPLGAYGEDQGYRFLVIERLGRTLETVLQEQGPVPSHTAARLGQEILKTLEQMHMKNILYVDVKPENFMLDTEKEYKVYCVDFGISDRYVTATGKHKEYKEGTVVGTPTFLSLNCHNGVTSSRRDDIESLLYVLIYLMRGDLPWQKASSDVEGAKIKKTISIDQLCASLPREWAAMLMSIRACGFEDRPDYDFFVQQFLNLGGKKGLTTPFEWSTRKTSKLAAKQVQSQEYATDSPVRKRVKNLDKESTALQTLVAAKTKKAVPFEKKRLNTRYRKAAAKKDAAPAHDTTSKTTKIRKKDEDIHVKVVDVLPQDREVFKAIASHAAATAALLRTHGDLDTAETHKKILRTLSSVDVDRQSAEVLQRLHATEFGRSNTPFLRGKELQEKKDQVSKRRRQLRNEWRLRQSMTPQEGATIEDIQRHFPKLFEGVMDERKKHRNLNAEVNESVEVTRQSQGTIQPLLSPAVNERGATILSLPAMVDTCRNDLNVTMDVWNGLPQVAGFSMPNEPVLQPKQALSDMLSKRSRLPHEILESFSVDTLSNPAKQRNLFQTASERLEHDRMTGRTRDIDDDQPKSRNGRRRDLRGPPRGIYHPVNQDVLLGGGGNTDNGYMYGSTAVSKKFVSPMGERGANKATKQVIRPDEDKDMDPRLKSCDPELIEKIEMEIVDNGDPITFDDIAGLQFAKKCVNELVIWPMQRPDIFTGLRSLPKGLLLFGPPGTGKTLIGKAIASQSGATFFNISASSLTSKWIGQGEKLVRTLFAVAAVKQPSVIFIDEIDSLLTQRSSTENEASRRMKTEFLVQLDGAGTKAKDIILVVGATNRPQELDEAARRRFVKRLYIPLPSLEARLDLVSRLLKDNKNDLSGENMAFIAESTKGYSGADVRALCTEAAMGPIRSCVDIRTMTADSVRPIILDDFNEALRGVRSSVATKDLRLYKEWNEEFGSFAFERHESS</sequence>
<dbReference type="InterPro" id="IPR015415">
    <property type="entry name" value="Spast_Vps4_C"/>
</dbReference>
<dbReference type="InterPro" id="IPR003959">
    <property type="entry name" value="ATPase_AAA_core"/>
</dbReference>
<organism evidence="6 7">
    <name type="scientific">Peronospora effusa</name>
    <dbReference type="NCBI Taxonomy" id="542832"/>
    <lineage>
        <taxon>Eukaryota</taxon>
        <taxon>Sar</taxon>
        <taxon>Stramenopiles</taxon>
        <taxon>Oomycota</taxon>
        <taxon>Peronosporomycetes</taxon>
        <taxon>Peronosporales</taxon>
        <taxon>Peronosporaceae</taxon>
        <taxon>Peronospora</taxon>
    </lineage>
</organism>
<comment type="caution">
    <text evidence="6">The sequence shown here is derived from an EMBL/GenBank/DDBJ whole genome shotgun (WGS) entry which is preliminary data.</text>
</comment>
<dbReference type="Gene3D" id="3.40.50.300">
    <property type="entry name" value="P-loop containing nucleotide triphosphate hydrolases"/>
    <property type="match status" value="1"/>
</dbReference>
<keyword evidence="3" id="KW-0067">ATP-binding</keyword>
<evidence type="ECO:0000256" key="1">
    <source>
        <dbReference type="ARBA" id="ARBA00006914"/>
    </source>
</evidence>
<accession>A0A3M6VD61</accession>
<dbReference type="InterPro" id="IPR008271">
    <property type="entry name" value="Ser/Thr_kinase_AS"/>
</dbReference>
<dbReference type="GO" id="GO:0005524">
    <property type="term" value="F:ATP binding"/>
    <property type="evidence" value="ECO:0007669"/>
    <property type="project" value="UniProtKB-KW"/>
</dbReference>
<dbReference type="VEuPathDB" id="FungiDB:DD237_006646"/>
<dbReference type="GO" id="GO:0004672">
    <property type="term" value="F:protein kinase activity"/>
    <property type="evidence" value="ECO:0007669"/>
    <property type="project" value="InterPro"/>
</dbReference>
<dbReference type="SMART" id="SM00220">
    <property type="entry name" value="S_TKc"/>
    <property type="match status" value="1"/>
</dbReference>
<dbReference type="Gene3D" id="1.10.8.60">
    <property type="match status" value="1"/>
</dbReference>
<dbReference type="InterPro" id="IPR011009">
    <property type="entry name" value="Kinase-like_dom_sf"/>
</dbReference>
<keyword evidence="2" id="KW-0547">Nucleotide-binding</keyword>
<dbReference type="PANTHER" id="PTHR23074">
    <property type="entry name" value="AAA DOMAIN-CONTAINING"/>
    <property type="match status" value="1"/>
</dbReference>
<dbReference type="Gene3D" id="1.10.510.10">
    <property type="entry name" value="Transferase(Phosphotransferase) domain 1"/>
    <property type="match status" value="1"/>
</dbReference>
<dbReference type="Pfam" id="PF09336">
    <property type="entry name" value="Vps4_C"/>
    <property type="match status" value="1"/>
</dbReference>
<dbReference type="Pfam" id="PF00004">
    <property type="entry name" value="AAA"/>
    <property type="match status" value="1"/>
</dbReference>
<dbReference type="FunFam" id="1.10.8.60:FF:000022">
    <property type="entry name" value="Fidgetin like 1"/>
    <property type="match status" value="1"/>
</dbReference>
<dbReference type="PROSITE" id="PS00674">
    <property type="entry name" value="AAA"/>
    <property type="match status" value="1"/>
</dbReference>
<dbReference type="PROSITE" id="PS50011">
    <property type="entry name" value="PROTEIN_KINASE_DOM"/>
    <property type="match status" value="1"/>
</dbReference>
<comment type="similarity">
    <text evidence="1">Belongs to the AAA ATPase family.</text>
</comment>
<dbReference type="Pfam" id="PF00069">
    <property type="entry name" value="Pkinase"/>
    <property type="match status" value="1"/>
</dbReference>
<gene>
    <name evidence="6" type="ORF">DD238_005546</name>
</gene>
<dbReference type="SMART" id="SM00382">
    <property type="entry name" value="AAA"/>
    <property type="match status" value="1"/>
</dbReference>
<dbReference type="GO" id="GO:0016887">
    <property type="term" value="F:ATP hydrolysis activity"/>
    <property type="evidence" value="ECO:0007669"/>
    <property type="project" value="InterPro"/>
</dbReference>
<dbReference type="InterPro" id="IPR000719">
    <property type="entry name" value="Prot_kinase_dom"/>
</dbReference>
<name>A0A3M6VD61_9STRA</name>
<dbReference type="PANTHER" id="PTHR23074:SF17">
    <property type="entry name" value="FIDGETIN-LIKE PROTEIN 1"/>
    <property type="match status" value="1"/>
</dbReference>
<dbReference type="InterPro" id="IPR041569">
    <property type="entry name" value="AAA_lid_3"/>
</dbReference>
<protein>
    <recommendedName>
        <fullName evidence="5">Protein kinase domain-containing protein</fullName>
    </recommendedName>
</protein>
<evidence type="ECO:0000256" key="3">
    <source>
        <dbReference type="ARBA" id="ARBA00022840"/>
    </source>
</evidence>
<dbReference type="Proteomes" id="UP000282087">
    <property type="component" value="Unassembled WGS sequence"/>
</dbReference>
<dbReference type="STRING" id="542832.A0A3M6VD61"/>
<dbReference type="EMBL" id="QLLG01000321">
    <property type="protein sequence ID" value="RMX64317.1"/>
    <property type="molecule type" value="Genomic_DNA"/>
</dbReference>
<dbReference type="SUPFAM" id="SSF56112">
    <property type="entry name" value="Protein kinase-like (PK-like)"/>
    <property type="match status" value="1"/>
</dbReference>
<evidence type="ECO:0000313" key="6">
    <source>
        <dbReference type="EMBL" id="RMX64317.1"/>
    </source>
</evidence>
<evidence type="ECO:0000313" key="7">
    <source>
        <dbReference type="Proteomes" id="UP000282087"/>
    </source>
</evidence>
<evidence type="ECO:0000259" key="5">
    <source>
        <dbReference type="PROSITE" id="PS50011"/>
    </source>
</evidence>
<feature type="region of interest" description="Disordered" evidence="4">
    <location>
        <begin position="659"/>
        <end position="709"/>
    </location>
</feature>
<dbReference type="FunFam" id="3.40.50.300:FF:000093">
    <property type="entry name" value="Fidgetin-like 1"/>
    <property type="match status" value="1"/>
</dbReference>
<feature type="compositionally biased region" description="Basic and acidic residues" evidence="4">
    <location>
        <begin position="661"/>
        <end position="681"/>
    </location>
</feature>
<dbReference type="Pfam" id="PF17862">
    <property type="entry name" value="AAA_lid_3"/>
    <property type="match status" value="1"/>
</dbReference>
<proteinExistence type="inferred from homology"/>
<dbReference type="InterPro" id="IPR003960">
    <property type="entry name" value="ATPase_AAA_CS"/>
</dbReference>
<evidence type="ECO:0000256" key="2">
    <source>
        <dbReference type="ARBA" id="ARBA00022741"/>
    </source>
</evidence>
<dbReference type="InterPro" id="IPR003593">
    <property type="entry name" value="AAA+_ATPase"/>
</dbReference>
<dbReference type="PROSITE" id="PS00108">
    <property type="entry name" value="PROTEIN_KINASE_ST"/>
    <property type="match status" value="1"/>
</dbReference>
<dbReference type="AlphaFoldDB" id="A0A3M6VD61"/>
<keyword evidence="7" id="KW-1185">Reference proteome</keyword>
<dbReference type="SUPFAM" id="SSF52540">
    <property type="entry name" value="P-loop containing nucleoside triphosphate hydrolases"/>
    <property type="match status" value="1"/>
</dbReference>
<dbReference type="InterPro" id="IPR050304">
    <property type="entry name" value="MT-severing_AAA_ATPase"/>
</dbReference>
<feature type="domain" description="Protein kinase" evidence="5">
    <location>
        <begin position="23"/>
        <end position="304"/>
    </location>
</feature>
<evidence type="ECO:0000256" key="4">
    <source>
        <dbReference type="SAM" id="MobiDB-lite"/>
    </source>
</evidence>
<dbReference type="InterPro" id="IPR027417">
    <property type="entry name" value="P-loop_NTPase"/>
</dbReference>
<reference evidence="6 7" key="1">
    <citation type="submission" date="2018-06" db="EMBL/GenBank/DDBJ databases">
        <title>Comparative genomics of downy mildews reveals potential adaptations to biotrophy.</title>
        <authorList>
            <person name="Fletcher K."/>
            <person name="Klosterman S.J."/>
            <person name="Derevnina L."/>
            <person name="Martin F."/>
            <person name="Koike S."/>
            <person name="Reyes Chin-Wo S."/>
            <person name="Mou B."/>
            <person name="Michelmore R."/>
        </authorList>
    </citation>
    <scope>NUCLEOTIDE SEQUENCE [LARGE SCALE GENOMIC DNA]</scope>
    <source>
        <strain evidence="6 7">R14</strain>
    </source>
</reference>